<dbReference type="AlphaFoldDB" id="A0A0K1ZTS5"/>
<evidence type="ECO:0000313" key="9">
    <source>
        <dbReference type="EMBL" id="CUV54255.1"/>
    </source>
</evidence>
<dbReference type="InterPro" id="IPR007893">
    <property type="entry name" value="Spore_coat_U/FanG"/>
</dbReference>
<accession>A0A0K1ZTS5</accession>
<dbReference type="PANTHER" id="PTHR37089:SF4">
    <property type="entry name" value="EXPORTED PROTEIN"/>
    <property type="match status" value="1"/>
</dbReference>
<name>A0A0K1ZTS5_RALSL</name>
<feature type="domain" description="Spore coat protein U/FanG" evidence="1">
    <location>
        <begin position="37"/>
        <end position="170"/>
    </location>
</feature>
<evidence type="ECO:0000313" key="13">
    <source>
        <dbReference type="Proteomes" id="UP001164049"/>
    </source>
</evidence>
<dbReference type="Pfam" id="PF05229">
    <property type="entry name" value="SCPU"/>
    <property type="match status" value="1"/>
</dbReference>
<evidence type="ECO:0000259" key="1">
    <source>
        <dbReference type="Pfam" id="PF05229"/>
    </source>
</evidence>
<keyword evidence="2" id="KW-0167">Capsid protein</keyword>
<dbReference type="PANTHER" id="PTHR37089">
    <property type="entry name" value="PROTEIN U-RELATED"/>
    <property type="match status" value="1"/>
</dbReference>
<dbReference type="InterPro" id="IPR008966">
    <property type="entry name" value="Adhesion_dom_sf"/>
</dbReference>
<proteinExistence type="predicted"/>
<dbReference type="EMBL" id="LN899820">
    <property type="protein sequence ID" value="CUV54255.1"/>
    <property type="molecule type" value="Genomic_DNA"/>
</dbReference>
<keyword evidence="2" id="KW-0946">Virion</keyword>
<evidence type="ECO:0000313" key="4">
    <source>
        <dbReference type="EMBL" id="CUV22712.1"/>
    </source>
</evidence>
<dbReference type="EMBL" id="CP025742">
    <property type="protein sequence ID" value="AYA49565.1"/>
    <property type="molecule type" value="Genomic_DNA"/>
</dbReference>
<dbReference type="PATRIC" id="fig|305.107.peg.3049"/>
<dbReference type="InterPro" id="IPR053167">
    <property type="entry name" value="Spore_coat_component"/>
</dbReference>
<evidence type="ECO:0000313" key="5">
    <source>
        <dbReference type="EMBL" id="CUV31500.1"/>
    </source>
</evidence>
<dbReference type="EMBL" id="LN899827">
    <property type="protein sequence ID" value="CUV43938.1"/>
    <property type="molecule type" value="Genomic_DNA"/>
</dbReference>
<evidence type="ECO:0000313" key="6">
    <source>
        <dbReference type="EMBL" id="CUV34399.1"/>
    </source>
</evidence>
<dbReference type="EMBL" id="LN899821">
    <property type="protein sequence ID" value="CUV17557.1"/>
    <property type="molecule type" value="Genomic_DNA"/>
</dbReference>
<evidence type="ECO:0000313" key="7">
    <source>
        <dbReference type="EMBL" id="CUV39677.1"/>
    </source>
</evidence>
<keyword evidence="11" id="KW-0614">Plasmid</keyword>
<geneLocation type="plasmid" evidence="11 13">
    <name>p1</name>
</geneLocation>
<dbReference type="EMBL" id="LN899825">
    <property type="protein sequence ID" value="CUV34399.1"/>
    <property type="molecule type" value="Genomic_DNA"/>
</dbReference>
<dbReference type="Proteomes" id="UP000262427">
    <property type="component" value="Chromosome MP"/>
</dbReference>
<evidence type="ECO:0000313" key="12">
    <source>
        <dbReference type="Proteomes" id="UP000262427"/>
    </source>
</evidence>
<evidence type="ECO:0000313" key="11">
    <source>
        <dbReference type="EMBL" id="UZF16872.1"/>
    </source>
</evidence>
<dbReference type="SUPFAM" id="SSF49401">
    <property type="entry name" value="Bacterial adhesins"/>
    <property type="match status" value="1"/>
</dbReference>
<reference evidence="10" key="1">
    <citation type="submission" date="2015-10" db="EMBL/GenBank/DDBJ databases">
        <authorList>
            <person name="Gilbert D.G."/>
        </authorList>
    </citation>
    <scope>NUCLEOTIDE SEQUENCE</scope>
    <source>
        <strain evidence="10">Phyl III-seqv23</strain>
    </source>
</reference>
<evidence type="ECO:0000313" key="2">
    <source>
        <dbReference type="EMBL" id="AYA49565.1"/>
    </source>
</evidence>
<protein>
    <submittedName>
        <fullName evidence="10">Putative signal peptide protein</fullName>
    </submittedName>
    <submittedName>
        <fullName evidence="11">Spore coat U domain-containing protein</fullName>
    </submittedName>
    <submittedName>
        <fullName evidence="2">Spore coat protein U</fullName>
    </submittedName>
</protein>
<dbReference type="SMART" id="SM00972">
    <property type="entry name" value="SCPU"/>
    <property type="match status" value="1"/>
</dbReference>
<reference evidence="12" key="3">
    <citation type="submission" date="2018-01" db="EMBL/GenBank/DDBJ databases">
        <title>Raltonia solanacearum P824 infects blueberry.</title>
        <authorList>
            <person name="Bocsanczy A.M."/>
            <person name="Norman D.J."/>
        </authorList>
    </citation>
    <scope>NUCLEOTIDE SEQUENCE [LARGE SCALE GENOMIC DNA]</scope>
    <source>
        <strain evidence="12">P824</strain>
    </source>
</reference>
<dbReference type="EMBL" id="LN899823">
    <property type="protein sequence ID" value="CUV22712.1"/>
    <property type="molecule type" value="Genomic_DNA"/>
</dbReference>
<dbReference type="EMBL" id="LN899824">
    <property type="protein sequence ID" value="CUV31500.1"/>
    <property type="molecule type" value="Genomic_DNA"/>
</dbReference>
<evidence type="ECO:0000313" key="10">
    <source>
        <dbReference type="EMBL" id="CUV60062.1"/>
    </source>
</evidence>
<evidence type="ECO:0000313" key="3">
    <source>
        <dbReference type="EMBL" id="CUV17557.1"/>
    </source>
</evidence>
<reference evidence="11" key="4">
    <citation type="submission" date="2021-10" db="EMBL/GenBank/DDBJ databases">
        <title>Complete genome sequences of five Ralstonia solancearum strains isolated from sunflower.</title>
        <authorList>
            <person name="She X."/>
            <person name="He Z."/>
        </authorList>
    </citation>
    <scope>NUCLEOTIDE SEQUENCE</scope>
    <source>
        <strain evidence="11">RS638</strain>
        <plasmid evidence="11">p1</plasmid>
    </source>
</reference>
<dbReference type="EMBL" id="LN899822">
    <property type="protein sequence ID" value="CUV60062.1"/>
    <property type="molecule type" value="Genomic_DNA"/>
</dbReference>
<reference evidence="2" key="2">
    <citation type="submission" date="2018-01" db="EMBL/GenBank/DDBJ databases">
        <title>Ralstonia pseudosolanacearum P824 infects blueberry.</title>
        <authorList>
            <person name="Bocsanczy A.M."/>
            <person name="Norman D.J."/>
        </authorList>
    </citation>
    <scope>NUCLEOTIDE SEQUENCE</scope>
    <source>
        <strain evidence="2">P824</strain>
    </source>
</reference>
<dbReference type="EMBL" id="LN899826">
    <property type="protein sequence ID" value="CUV39677.1"/>
    <property type="molecule type" value="Genomic_DNA"/>
</dbReference>
<gene>
    <name evidence="11" type="ORF">LH706_23065</name>
    <name evidence="3" type="ORF">PSS4_v1_350005</name>
    <name evidence="10" type="ORF">RD1301_v1_680021</name>
    <name evidence="2" type="ORF">RSP824_24820</name>
    <name evidence="4" type="ORF">RUN1744_v1_240021</name>
    <name evidence="5" type="ORF">RUN1985_v1_920017</name>
    <name evidence="9" type="ORF">RUN215_v1_270021</name>
    <name evidence="6" type="ORF">TD1301_v1_900020</name>
    <name evidence="7" type="ORF">TF3108_v1_320021</name>
    <name evidence="8" type="ORF">TO10_v1_120057</name>
</gene>
<evidence type="ECO:0000313" key="8">
    <source>
        <dbReference type="EMBL" id="CUV43938.1"/>
    </source>
</evidence>
<organism evidence="10">
    <name type="scientific">Ralstonia solanacearum</name>
    <name type="common">Pseudomonas solanacearum</name>
    <dbReference type="NCBI Taxonomy" id="305"/>
    <lineage>
        <taxon>Bacteria</taxon>
        <taxon>Pseudomonadati</taxon>
        <taxon>Pseudomonadota</taxon>
        <taxon>Betaproteobacteria</taxon>
        <taxon>Burkholderiales</taxon>
        <taxon>Burkholderiaceae</taxon>
        <taxon>Ralstonia</taxon>
        <taxon>Ralstonia solanacearum species complex</taxon>
    </lineage>
</organism>
<dbReference type="EMBL" id="CP085044">
    <property type="protein sequence ID" value="UZF16872.1"/>
    <property type="molecule type" value="Genomic_DNA"/>
</dbReference>
<sequence>MRPFRVVSRRLSSSPRVLVLMAALLVFPEWLSAATKTTTFTVSLTLQADCSISANALNFGTQGVLAANVDQTATLSVTCSNTAPYNVGFDAGTTTGSTIAARLLAGSGAATVGFQLYSDSARTQIWGNTVGTDTVSGTGSGTAQVLTVYGRVPSQNSPAAGTYSTTITATITF</sequence>